<feature type="transmembrane region" description="Helical" evidence="8">
    <location>
        <begin position="655"/>
        <end position="676"/>
    </location>
</feature>
<sequence>MLAIPIFLFLFSSASVVAASNSSVVCIAGQCLQGTSNTTLGVTLSADGEPTSLLLLPGQYSATTDPQLLHDIITSKSASLSPSPGFENSSKSLSLPLNVALSSGIAIYSESLYSGSVGFTALPSTPASNATTSISATSLSLSSSVWAVINVGNHRVVFWDSVPDFGQLPLSGSLALADLQSSTCSPSCSSSGVCSAAGNCTCPTGFTGESCESCASGFFGSTCQACPSDCTKCDEGISGTGRCSVAQVSNAPSSCNCINGECGSNGVCTCTEGFTTASNGTACAACASGFFLTSAGDCKLCQLGCSSCVDTTGTCLKCETGFTQDANDKTKCDAPESTTSSGTVCPDGSFSSGTSCTVCSSACQTCTGATSNDCTLCASGTYTFNGSCVSASSTGVCEGTSLIADNNKHVCDACGAKCTSCEIQNFTTASTVDELKCTGCIPGSFLSDGQCIDSCPTGTFVSPKDNVTCTSCDSTCSTCSGSSTFCLSCVNSLLASDGSCVSSCPFGTFSSSGSCLTCHPDCATCSGSSFNQCSSCSSSRPVLNNGRCLPTCSKAQYFDTTSSSCVSCHSTCSTCSGPDEDECLSCSSSGQYLRLGTCVNANCTSSTSIISGLGVCLSDLVLVASSTSSSGSPVPSITGISDPTVVSTTTNKLTWWQILLMTLGCAFIFLVIVYCWRRRARKQRAKQTALFASAKQLDRRSNWRWRLVRFGEKLFGHWRSHRAQHSDPESETIKLVQLRNAEEARHHDEINKLIGSYAHPTYADSRNTSSSAVRSRNPSRAGHRTPNNSSRLSGPSIYSQVTGMPRQTPEVRQPVKKEHMTRFSASTFSNSRNSRNRDLLPPPPRSDAQAYAHAIRADPANDRLKPTHTGGSRNPFWN</sequence>
<comment type="subcellular location">
    <subcellularLocation>
        <location evidence="1">Secreted</location>
    </subcellularLocation>
</comment>
<evidence type="ECO:0000259" key="10">
    <source>
        <dbReference type="PROSITE" id="PS50026"/>
    </source>
</evidence>
<organism evidence="11 12">
    <name type="scientific">Guyanagaster necrorhizus</name>
    <dbReference type="NCBI Taxonomy" id="856835"/>
    <lineage>
        <taxon>Eukaryota</taxon>
        <taxon>Fungi</taxon>
        <taxon>Dikarya</taxon>
        <taxon>Basidiomycota</taxon>
        <taxon>Agaricomycotina</taxon>
        <taxon>Agaricomycetes</taxon>
        <taxon>Agaricomycetidae</taxon>
        <taxon>Agaricales</taxon>
        <taxon>Marasmiineae</taxon>
        <taxon>Physalacriaceae</taxon>
        <taxon>Guyanagaster</taxon>
    </lineage>
</organism>
<evidence type="ECO:0000313" key="12">
    <source>
        <dbReference type="Proteomes" id="UP000812287"/>
    </source>
</evidence>
<feature type="disulfide bond" evidence="6">
    <location>
        <begin position="202"/>
        <end position="211"/>
    </location>
</feature>
<dbReference type="GeneID" id="66107284"/>
<dbReference type="PROSITE" id="PS00022">
    <property type="entry name" value="EGF_1"/>
    <property type="match status" value="1"/>
</dbReference>
<evidence type="ECO:0000256" key="9">
    <source>
        <dbReference type="SAM" id="SignalP"/>
    </source>
</evidence>
<dbReference type="InterPro" id="IPR000742">
    <property type="entry name" value="EGF"/>
</dbReference>
<feature type="disulfide bond" evidence="6">
    <location>
        <begin position="184"/>
        <end position="194"/>
    </location>
</feature>
<dbReference type="PROSITE" id="PS50026">
    <property type="entry name" value="EGF_3"/>
    <property type="match status" value="1"/>
</dbReference>
<keyword evidence="2" id="KW-0964">Secreted</keyword>
<evidence type="ECO:0000256" key="2">
    <source>
        <dbReference type="ARBA" id="ARBA00022525"/>
    </source>
</evidence>
<dbReference type="Gene3D" id="2.10.25.10">
    <property type="entry name" value="Laminin"/>
    <property type="match status" value="1"/>
</dbReference>
<evidence type="ECO:0000256" key="7">
    <source>
        <dbReference type="SAM" id="MobiDB-lite"/>
    </source>
</evidence>
<dbReference type="InterPro" id="IPR006212">
    <property type="entry name" value="Furin_repeat"/>
</dbReference>
<dbReference type="InterPro" id="IPR002049">
    <property type="entry name" value="LE_dom"/>
</dbReference>
<dbReference type="Gene3D" id="2.10.220.10">
    <property type="entry name" value="Hormone Receptor, Insulin-like Growth Factor Receptor 1, Chain A, domain 2"/>
    <property type="match status" value="4"/>
</dbReference>
<accession>A0A9P7W4Z2</accession>
<gene>
    <name evidence="11" type="ORF">BT62DRAFT_926252</name>
</gene>
<feature type="compositionally biased region" description="Basic and acidic residues" evidence="7">
    <location>
        <begin position="855"/>
        <end position="865"/>
    </location>
</feature>
<evidence type="ECO:0000256" key="3">
    <source>
        <dbReference type="ARBA" id="ARBA00022536"/>
    </source>
</evidence>
<feature type="region of interest" description="Disordered" evidence="7">
    <location>
        <begin position="761"/>
        <end position="878"/>
    </location>
</feature>
<keyword evidence="5" id="KW-0325">Glycoprotein</keyword>
<proteinExistence type="predicted"/>
<dbReference type="AlphaFoldDB" id="A0A9P7W4Z2"/>
<dbReference type="PANTHER" id="PTHR15332">
    <property type="entry name" value="PROPROTEIN CONVERTASE SUBTILISIN_KEXIN TYPE 5-LIKE"/>
    <property type="match status" value="1"/>
</dbReference>
<dbReference type="Pfam" id="PF23106">
    <property type="entry name" value="EGF_Teneurin"/>
    <property type="match status" value="1"/>
</dbReference>
<dbReference type="SMART" id="SM00261">
    <property type="entry name" value="FU"/>
    <property type="match status" value="7"/>
</dbReference>
<keyword evidence="6" id="KW-1015">Disulfide bond</keyword>
<protein>
    <recommendedName>
        <fullName evidence="10">EGF-like domain-containing protein</fullName>
    </recommendedName>
</protein>
<reference evidence="11" key="1">
    <citation type="submission" date="2020-11" db="EMBL/GenBank/DDBJ databases">
        <title>Adaptations for nitrogen fixation in a non-lichenized fungal sporocarp promotes dispersal by wood-feeding termites.</title>
        <authorList>
            <consortium name="DOE Joint Genome Institute"/>
            <person name="Koch R.A."/>
            <person name="Yoon G."/>
            <person name="Arayal U."/>
            <person name="Lail K."/>
            <person name="Amirebrahimi M."/>
            <person name="Labutti K."/>
            <person name="Lipzen A."/>
            <person name="Riley R."/>
            <person name="Barry K."/>
            <person name="Henrissat B."/>
            <person name="Grigoriev I.V."/>
            <person name="Herr J.R."/>
            <person name="Aime M.C."/>
        </authorList>
    </citation>
    <scope>NUCLEOTIDE SEQUENCE</scope>
    <source>
        <strain evidence="11">MCA 3950</strain>
    </source>
</reference>
<keyword evidence="3 6" id="KW-0245">EGF-like domain</keyword>
<keyword evidence="8" id="KW-1133">Transmembrane helix</keyword>
<dbReference type="SMART" id="SM00181">
    <property type="entry name" value="EGF"/>
    <property type="match status" value="5"/>
</dbReference>
<dbReference type="OrthoDB" id="18487at2759"/>
<dbReference type="Proteomes" id="UP000812287">
    <property type="component" value="Unassembled WGS sequence"/>
</dbReference>
<dbReference type="EMBL" id="MU250524">
    <property type="protein sequence ID" value="KAG7452040.1"/>
    <property type="molecule type" value="Genomic_DNA"/>
</dbReference>
<evidence type="ECO:0000313" key="11">
    <source>
        <dbReference type="EMBL" id="KAG7452040.1"/>
    </source>
</evidence>
<keyword evidence="12" id="KW-1185">Reference proteome</keyword>
<feature type="compositionally biased region" description="Polar residues" evidence="7">
    <location>
        <begin position="785"/>
        <end position="802"/>
    </location>
</feature>
<keyword evidence="4 9" id="KW-0732">Signal</keyword>
<feature type="signal peptide" evidence="9">
    <location>
        <begin position="1"/>
        <end position="19"/>
    </location>
</feature>
<dbReference type="PROSITE" id="PS01248">
    <property type="entry name" value="EGF_LAM_1"/>
    <property type="match status" value="1"/>
</dbReference>
<evidence type="ECO:0000256" key="4">
    <source>
        <dbReference type="ARBA" id="ARBA00022729"/>
    </source>
</evidence>
<evidence type="ECO:0000256" key="1">
    <source>
        <dbReference type="ARBA" id="ARBA00004613"/>
    </source>
</evidence>
<evidence type="ECO:0000256" key="6">
    <source>
        <dbReference type="PROSITE-ProRule" id="PRU00076"/>
    </source>
</evidence>
<feature type="domain" description="EGF-like" evidence="10">
    <location>
        <begin position="180"/>
        <end position="212"/>
    </location>
</feature>
<dbReference type="SMART" id="SM00180">
    <property type="entry name" value="EGF_Lam"/>
    <property type="match status" value="2"/>
</dbReference>
<dbReference type="SUPFAM" id="SSF57184">
    <property type="entry name" value="Growth factor receptor domain"/>
    <property type="match status" value="4"/>
</dbReference>
<keyword evidence="8" id="KW-0812">Transmembrane</keyword>
<comment type="caution">
    <text evidence="6">Lacks conserved residue(s) required for the propagation of feature annotation.</text>
</comment>
<feature type="compositionally biased region" description="Polar residues" evidence="7">
    <location>
        <begin position="764"/>
        <end position="778"/>
    </location>
</feature>
<dbReference type="PANTHER" id="PTHR15332:SF175">
    <property type="entry name" value="PROPROTEIN CONVERTASE SUBTILISIN_KEXIN TYPE 5-LIKE"/>
    <property type="match status" value="1"/>
</dbReference>
<dbReference type="RefSeq" id="XP_043045540.1">
    <property type="nucleotide sequence ID" value="XM_043184987.1"/>
</dbReference>
<evidence type="ECO:0000256" key="8">
    <source>
        <dbReference type="SAM" id="Phobius"/>
    </source>
</evidence>
<dbReference type="GO" id="GO:0005576">
    <property type="term" value="C:extracellular region"/>
    <property type="evidence" value="ECO:0007669"/>
    <property type="project" value="UniProtKB-SubCell"/>
</dbReference>
<dbReference type="Pfam" id="PF15913">
    <property type="entry name" value="Furin-like_2"/>
    <property type="match status" value="1"/>
</dbReference>
<keyword evidence="8" id="KW-0472">Membrane</keyword>
<dbReference type="InterPro" id="IPR009030">
    <property type="entry name" value="Growth_fac_rcpt_cys_sf"/>
</dbReference>
<comment type="caution">
    <text evidence="11">The sequence shown here is derived from an EMBL/GenBank/DDBJ whole genome shotgun (WGS) entry which is preliminary data.</text>
</comment>
<dbReference type="CDD" id="cd00064">
    <property type="entry name" value="FU"/>
    <property type="match status" value="3"/>
</dbReference>
<feature type="chain" id="PRO_5040172254" description="EGF-like domain-containing protein" evidence="9">
    <location>
        <begin position="20"/>
        <end position="878"/>
    </location>
</feature>
<dbReference type="InterPro" id="IPR043601">
    <property type="entry name" value="Rspo_Fu-CRD_dom"/>
</dbReference>
<feature type="compositionally biased region" description="Polar residues" evidence="7">
    <location>
        <begin position="869"/>
        <end position="878"/>
    </location>
</feature>
<name>A0A9P7W4Z2_9AGAR</name>
<evidence type="ECO:0000256" key="5">
    <source>
        <dbReference type="ARBA" id="ARBA00023180"/>
    </source>
</evidence>